<accession>A0ACA9P750</accession>
<dbReference type="Proteomes" id="UP000789702">
    <property type="component" value="Unassembled WGS sequence"/>
</dbReference>
<keyword evidence="2" id="KW-1185">Reference proteome</keyword>
<proteinExistence type="predicted"/>
<dbReference type="EMBL" id="CAJVPU010024350">
    <property type="protein sequence ID" value="CAG8692064.1"/>
    <property type="molecule type" value="Genomic_DNA"/>
</dbReference>
<gene>
    <name evidence="1" type="ORF">DHETER_LOCUS11304</name>
</gene>
<protein>
    <submittedName>
        <fullName evidence="1">17443_t:CDS:1</fullName>
    </submittedName>
</protein>
<reference evidence="1" key="1">
    <citation type="submission" date="2021-06" db="EMBL/GenBank/DDBJ databases">
        <authorList>
            <person name="Kallberg Y."/>
            <person name="Tangrot J."/>
            <person name="Rosling A."/>
        </authorList>
    </citation>
    <scope>NUCLEOTIDE SEQUENCE</scope>
    <source>
        <strain evidence="1">IL203A</strain>
    </source>
</reference>
<comment type="caution">
    <text evidence="1">The sequence shown here is derived from an EMBL/GenBank/DDBJ whole genome shotgun (WGS) entry which is preliminary data.</text>
</comment>
<feature type="non-terminal residue" evidence="1">
    <location>
        <position position="1"/>
    </location>
</feature>
<sequence length="331" mass="38037">SANQLSFTNNDKKRISITDYFKTQHSTQLQYPYLPCVNRGNARNPIYIPLELCSIIPGQHFIKDLNPTLTTQMIQVTYIKIADKSLEINSRVLDLPKLTYGDSQAPNTIYNGSWNLQELKLLYCPPIKNWCIITFSQCSNEEKKIYKMKIEEKIRVLIETGTKIGIANNVTFNNLFLKINIKNGGRSHHLSKTSTPFIYDSPTIIMGADITHQVQNLNGIEYNQYPCVQGGRIEIIQDIKTLVTLALKDFKNNTNQKLQQIIFYRDGVSEGQFEQVFDNEVKAIKDACSDLSDFYKPKLTVVIVQKRHHIRFALIDPKHDDNKTVTVYLEQ</sequence>
<name>A0ACA9P750_9GLOM</name>
<evidence type="ECO:0000313" key="2">
    <source>
        <dbReference type="Proteomes" id="UP000789702"/>
    </source>
</evidence>
<feature type="non-terminal residue" evidence="1">
    <location>
        <position position="331"/>
    </location>
</feature>
<organism evidence="1 2">
    <name type="scientific">Dentiscutata heterogama</name>
    <dbReference type="NCBI Taxonomy" id="1316150"/>
    <lineage>
        <taxon>Eukaryota</taxon>
        <taxon>Fungi</taxon>
        <taxon>Fungi incertae sedis</taxon>
        <taxon>Mucoromycota</taxon>
        <taxon>Glomeromycotina</taxon>
        <taxon>Glomeromycetes</taxon>
        <taxon>Diversisporales</taxon>
        <taxon>Gigasporaceae</taxon>
        <taxon>Dentiscutata</taxon>
    </lineage>
</organism>
<evidence type="ECO:0000313" key="1">
    <source>
        <dbReference type="EMBL" id="CAG8692064.1"/>
    </source>
</evidence>